<dbReference type="SUPFAM" id="SSF52402">
    <property type="entry name" value="Adenine nucleotide alpha hydrolases-like"/>
    <property type="match status" value="1"/>
</dbReference>
<comment type="subcellular location">
    <subcellularLocation>
        <location evidence="2">Cytoplasm</location>
    </subcellularLocation>
</comment>
<organism evidence="4 5">
    <name type="scientific">Candidatus Paralactobacillus gallistercoris</name>
    <dbReference type="NCBI Taxonomy" id="2838724"/>
    <lineage>
        <taxon>Bacteria</taxon>
        <taxon>Bacillati</taxon>
        <taxon>Bacillota</taxon>
        <taxon>Bacilli</taxon>
        <taxon>Lactobacillales</taxon>
        <taxon>Lactobacillaceae</taxon>
        <taxon>Lactobacillus</taxon>
    </lineage>
</organism>
<dbReference type="InterPro" id="IPR006015">
    <property type="entry name" value="Universal_stress_UspA"/>
</dbReference>
<evidence type="ECO:0000313" key="5">
    <source>
        <dbReference type="Proteomes" id="UP000777303"/>
    </source>
</evidence>
<gene>
    <name evidence="4" type="ORF">H9901_01855</name>
</gene>
<dbReference type="CDD" id="cd00293">
    <property type="entry name" value="USP-like"/>
    <property type="match status" value="1"/>
</dbReference>
<accession>A0A948X2U0</accession>
<reference evidence="4" key="2">
    <citation type="submission" date="2021-04" db="EMBL/GenBank/DDBJ databases">
        <authorList>
            <person name="Gilroy R."/>
        </authorList>
    </citation>
    <scope>NUCLEOTIDE SEQUENCE</scope>
    <source>
        <strain evidence="4">F6-6636</strain>
    </source>
</reference>
<dbReference type="PANTHER" id="PTHR46268">
    <property type="entry name" value="STRESS RESPONSE PROTEIN NHAX"/>
    <property type="match status" value="1"/>
</dbReference>
<evidence type="ECO:0000256" key="1">
    <source>
        <dbReference type="ARBA" id="ARBA00008791"/>
    </source>
</evidence>
<proteinExistence type="inferred from homology"/>
<evidence type="ECO:0000313" key="4">
    <source>
        <dbReference type="EMBL" id="MBU3851430.1"/>
    </source>
</evidence>
<dbReference type="Gene3D" id="3.40.50.620">
    <property type="entry name" value="HUPs"/>
    <property type="match status" value="1"/>
</dbReference>
<evidence type="ECO:0000259" key="3">
    <source>
        <dbReference type="Pfam" id="PF00582"/>
    </source>
</evidence>
<dbReference type="EMBL" id="JAHLFS010000024">
    <property type="protein sequence ID" value="MBU3851430.1"/>
    <property type="molecule type" value="Genomic_DNA"/>
</dbReference>
<comment type="similarity">
    <text evidence="1 2">Belongs to the universal stress protein A family.</text>
</comment>
<dbReference type="InterPro" id="IPR006016">
    <property type="entry name" value="UspA"/>
</dbReference>
<dbReference type="Pfam" id="PF00582">
    <property type="entry name" value="Usp"/>
    <property type="match status" value="1"/>
</dbReference>
<keyword evidence="2" id="KW-0963">Cytoplasm</keyword>
<dbReference type="PIRSF" id="PIRSF006276">
    <property type="entry name" value="UspA"/>
    <property type="match status" value="1"/>
</dbReference>
<reference evidence="4" key="1">
    <citation type="journal article" date="2021" name="PeerJ">
        <title>Extensive microbial diversity within the chicken gut microbiome revealed by metagenomics and culture.</title>
        <authorList>
            <person name="Gilroy R."/>
            <person name="Ravi A."/>
            <person name="Getino M."/>
            <person name="Pursley I."/>
            <person name="Horton D.L."/>
            <person name="Alikhan N.F."/>
            <person name="Baker D."/>
            <person name="Gharbi K."/>
            <person name="Hall N."/>
            <person name="Watson M."/>
            <person name="Adriaenssens E.M."/>
            <person name="Foster-Nyarko E."/>
            <person name="Jarju S."/>
            <person name="Secka A."/>
            <person name="Antonio M."/>
            <person name="Oren A."/>
            <person name="Chaudhuri R.R."/>
            <person name="La Ragione R."/>
            <person name="Hildebrand F."/>
            <person name="Pallen M.J."/>
        </authorList>
    </citation>
    <scope>NUCLEOTIDE SEQUENCE</scope>
    <source>
        <strain evidence="4">F6-6636</strain>
    </source>
</reference>
<dbReference type="Proteomes" id="UP000777303">
    <property type="component" value="Unassembled WGS sequence"/>
</dbReference>
<dbReference type="GO" id="GO:0005737">
    <property type="term" value="C:cytoplasm"/>
    <property type="evidence" value="ECO:0007669"/>
    <property type="project" value="UniProtKB-SubCell"/>
</dbReference>
<evidence type="ECO:0000256" key="2">
    <source>
        <dbReference type="PIRNR" id="PIRNR006276"/>
    </source>
</evidence>
<sequence>MSYEYHNILVPVDGSKESELALNKAVVVAQQNHAHLDLLNVLDTKQFVGSYGGIISGNAVYQITQESQKYLENLKIDAQKRGLADIAIHVRFGNPKTVIAEDFPNDHHTDLIMIGSTGLNAVERFMVGSVTAYVNRTAPCDVMIVKTELDNKTMLKHRR</sequence>
<dbReference type="AlphaFoldDB" id="A0A948X2U0"/>
<comment type="caution">
    <text evidence="4">The sequence shown here is derived from an EMBL/GenBank/DDBJ whole genome shotgun (WGS) entry which is preliminary data.</text>
</comment>
<dbReference type="InterPro" id="IPR014729">
    <property type="entry name" value="Rossmann-like_a/b/a_fold"/>
</dbReference>
<name>A0A948X2U0_9LACO</name>
<dbReference type="PRINTS" id="PR01438">
    <property type="entry name" value="UNVRSLSTRESS"/>
</dbReference>
<protein>
    <recommendedName>
        <fullName evidence="2">Universal stress protein</fullName>
    </recommendedName>
</protein>
<dbReference type="PANTHER" id="PTHR46268:SF6">
    <property type="entry name" value="UNIVERSAL STRESS PROTEIN UP12"/>
    <property type="match status" value="1"/>
</dbReference>
<feature type="domain" description="UspA" evidence="3">
    <location>
        <begin position="5"/>
        <end position="146"/>
    </location>
</feature>